<evidence type="ECO:0000256" key="5">
    <source>
        <dbReference type="SAM" id="Phobius"/>
    </source>
</evidence>
<dbReference type="InterPro" id="IPR050382">
    <property type="entry name" value="MFS_Na/Anion_cotransporter"/>
</dbReference>
<comment type="caution">
    <text evidence="6">The sequence shown here is derived from an EMBL/GenBank/DDBJ whole genome shotgun (WGS) entry which is preliminary data.</text>
</comment>
<sequence length="228" mass="25185">MVPALLGTAVCILPAGYMTCDQRPLAVFLLCLCLCFMALSRGGYAVNPIDLAPRHAGVLMGISNTVATIPGMTAPLVAGALTPNVRKRRGVASRVLRVRCHGKTGSRIVRDSGRRRVTDLGQTAHRDRRHCQGRQLSGERKDNSGITARKLVKWDRGGAGKDNMTRWGIRTSGREVQRARVGRELDERRQDLSDRKRELREGDPHMKRVPEGLLLCSSCAGPRWIKQT</sequence>
<keyword evidence="4 5" id="KW-0472">Membrane</keyword>
<evidence type="ECO:0000256" key="4">
    <source>
        <dbReference type="ARBA" id="ARBA00023136"/>
    </source>
</evidence>
<keyword evidence="7" id="KW-1185">Reference proteome</keyword>
<keyword evidence="2 5" id="KW-0812">Transmembrane</keyword>
<evidence type="ECO:0000256" key="1">
    <source>
        <dbReference type="ARBA" id="ARBA00004141"/>
    </source>
</evidence>
<evidence type="ECO:0000313" key="7">
    <source>
        <dbReference type="Proteomes" id="UP001519460"/>
    </source>
</evidence>
<evidence type="ECO:0000313" key="6">
    <source>
        <dbReference type="EMBL" id="KAK7490989.1"/>
    </source>
</evidence>
<evidence type="ECO:0000256" key="2">
    <source>
        <dbReference type="ARBA" id="ARBA00022692"/>
    </source>
</evidence>
<accession>A0ABD0KVT1</accession>
<dbReference type="EMBL" id="JACVVK020000121">
    <property type="protein sequence ID" value="KAK7490989.1"/>
    <property type="molecule type" value="Genomic_DNA"/>
</dbReference>
<dbReference type="PANTHER" id="PTHR11662">
    <property type="entry name" value="SOLUTE CARRIER FAMILY 17"/>
    <property type="match status" value="1"/>
</dbReference>
<protein>
    <submittedName>
        <fullName evidence="6">Uncharacterized protein</fullName>
    </submittedName>
</protein>
<organism evidence="6 7">
    <name type="scientific">Batillaria attramentaria</name>
    <dbReference type="NCBI Taxonomy" id="370345"/>
    <lineage>
        <taxon>Eukaryota</taxon>
        <taxon>Metazoa</taxon>
        <taxon>Spiralia</taxon>
        <taxon>Lophotrochozoa</taxon>
        <taxon>Mollusca</taxon>
        <taxon>Gastropoda</taxon>
        <taxon>Caenogastropoda</taxon>
        <taxon>Sorbeoconcha</taxon>
        <taxon>Cerithioidea</taxon>
        <taxon>Batillariidae</taxon>
        <taxon>Batillaria</taxon>
    </lineage>
</organism>
<name>A0ABD0KVT1_9CAEN</name>
<keyword evidence="3 5" id="KW-1133">Transmembrane helix</keyword>
<proteinExistence type="predicted"/>
<dbReference type="Proteomes" id="UP001519460">
    <property type="component" value="Unassembled WGS sequence"/>
</dbReference>
<evidence type="ECO:0000256" key="3">
    <source>
        <dbReference type="ARBA" id="ARBA00022989"/>
    </source>
</evidence>
<comment type="subcellular location">
    <subcellularLocation>
        <location evidence="1">Membrane</location>
        <topology evidence="1">Multi-pass membrane protein</topology>
    </subcellularLocation>
</comment>
<gene>
    <name evidence="6" type="ORF">BaRGS_00017861</name>
</gene>
<dbReference type="AlphaFoldDB" id="A0ABD0KVT1"/>
<reference evidence="6 7" key="1">
    <citation type="journal article" date="2023" name="Sci. Data">
        <title>Genome assembly of the Korean intertidal mud-creeper Batillaria attramentaria.</title>
        <authorList>
            <person name="Patra A.K."/>
            <person name="Ho P.T."/>
            <person name="Jun S."/>
            <person name="Lee S.J."/>
            <person name="Kim Y."/>
            <person name="Won Y.J."/>
        </authorList>
    </citation>
    <scope>NUCLEOTIDE SEQUENCE [LARGE SCALE GENOMIC DNA]</scope>
    <source>
        <strain evidence="6">Wonlab-2016</strain>
    </source>
</reference>
<feature type="transmembrane region" description="Helical" evidence="5">
    <location>
        <begin position="25"/>
        <end position="46"/>
    </location>
</feature>
<dbReference type="GO" id="GO:0016020">
    <property type="term" value="C:membrane"/>
    <property type="evidence" value="ECO:0007669"/>
    <property type="project" value="UniProtKB-SubCell"/>
</dbReference>
<dbReference type="SUPFAM" id="SSF103473">
    <property type="entry name" value="MFS general substrate transporter"/>
    <property type="match status" value="1"/>
</dbReference>
<feature type="transmembrane region" description="Helical" evidence="5">
    <location>
        <begin position="58"/>
        <end position="81"/>
    </location>
</feature>
<dbReference type="InterPro" id="IPR036259">
    <property type="entry name" value="MFS_trans_sf"/>
</dbReference>
<dbReference type="PANTHER" id="PTHR11662:SF399">
    <property type="entry name" value="FI19708P1-RELATED"/>
    <property type="match status" value="1"/>
</dbReference>